<reference evidence="15" key="1">
    <citation type="submission" date="2013-07" db="EMBL/GenBank/DDBJ databases">
        <title>The Genome Sequence of Cryptococcus pinus CBS10737.</title>
        <authorList>
            <consortium name="The Broad Institute Genome Sequencing Platform"/>
            <person name="Cuomo C."/>
            <person name="Litvintseva A."/>
            <person name="Chen Y."/>
            <person name="Heitman J."/>
            <person name="Sun S."/>
            <person name="Springer D."/>
            <person name="Dromer F."/>
            <person name="Young S.K."/>
            <person name="Zeng Q."/>
            <person name="Gargeya S."/>
            <person name="Fitzgerald M."/>
            <person name="Abouelleil A."/>
            <person name="Alvarado L."/>
            <person name="Berlin A.M."/>
            <person name="Chapman S.B."/>
            <person name="Dewar J."/>
            <person name="Goldberg J."/>
            <person name="Griggs A."/>
            <person name="Gujja S."/>
            <person name="Hansen M."/>
            <person name="Howarth C."/>
            <person name="Imamovic A."/>
            <person name="Larimer J."/>
            <person name="McCowan C."/>
            <person name="Murphy C."/>
            <person name="Pearson M."/>
            <person name="Priest M."/>
            <person name="Roberts A."/>
            <person name="Saif S."/>
            <person name="Shea T."/>
            <person name="Sykes S."/>
            <person name="Wortman J."/>
            <person name="Nusbaum C."/>
            <person name="Birren B."/>
        </authorList>
    </citation>
    <scope>NUCLEOTIDE SEQUENCE [LARGE SCALE GENOMIC DNA]</scope>
    <source>
        <strain evidence="15">CBS 10737</strain>
    </source>
</reference>
<evidence type="ECO:0000313" key="16">
    <source>
        <dbReference type="EMBL" id="WWC72401.1"/>
    </source>
</evidence>
<evidence type="ECO:0000256" key="5">
    <source>
        <dbReference type="ARBA" id="ARBA00022737"/>
    </source>
</evidence>
<dbReference type="PROSITE" id="PS50929">
    <property type="entry name" value="ABC_TM1F"/>
    <property type="match status" value="2"/>
</dbReference>
<dbReference type="PROSITE" id="PS50893">
    <property type="entry name" value="ABC_TRANSPORTER_2"/>
    <property type="match status" value="2"/>
</dbReference>
<proteinExistence type="inferred from homology"/>
<dbReference type="InterPro" id="IPR011527">
    <property type="entry name" value="ABC1_TM_dom"/>
</dbReference>
<evidence type="ECO:0000256" key="10">
    <source>
        <dbReference type="ARBA" id="ARBA00023180"/>
    </source>
</evidence>
<feature type="transmembrane region" description="Helical" evidence="12">
    <location>
        <begin position="319"/>
        <end position="337"/>
    </location>
</feature>
<accession>A0A1B9HU33</accession>
<sequence>MSSNQAQELGDVVDLAQQPRPDSPSNPAHQRAELTRAESVRHLETLADNEKVTLGQGATTIPGGLFMPSTNGNISVPPVIPLSNESSTQSQTNTQIENEKTMTKRPSTSSSPSNSTTSNEKMTITKKKGFSFGKNRKSKDIQEKKSKEKEEEATLLPAVGFFRLFRFSTPLEIVGMLFGLILAIAAGAAQPLMTLIFGRLTTSFTNYAIVVQAIAGSSGSLTQTQLDQLQAAKDDLKTQSGHNALYLMALGIGIFITTWVYMFIWNVTGELNSKRVREKYLRAVLRQEIAYFDDLGAGEVATRIQTDCHLVQEGTSEKIALIAQYLGAFVTGFALAFARSWRLALACSSILPVILIAGAIMMTAMSKFGTGALEHVAKAGSLAEEVIGSIRTVQAFGKQKVLGHKFNEHIELSRKAGRKASFIEAAGLSVMFFSIYSAYALAFFYGAILVTQGRANSGIVINVFMSVLIGAFSMAMAAPEFAAVAKARSAAAKLFATIDRVPSIDSASTEGLKLDKVHGEITLENVKFHYPSRPNVPILKGLTTKFEAGKTFALVGASGSGKSTVVSLVERFYDPIQGTIKLDGKEIKGLNLKWLRQQIGLVSQEPTLFGTTVRGNVEHGLIGSRWEHSTNEEKFELVKKACIDANAHDFIMKLPNGYDTMVGERGMLLSGGQKQRVAIARAIVSDPRILLLDEATSALDTQSEGIVQDALDKAAKGRTTITIAHRLSTIRDADRILVMGGGEILEQGTHNELLANENGSYAQLVFNQKLAQEAVEDVLNVVPPPEDQLLTSISAVSRPADSPIREKEFPDLKRATTGRSLASAALDDVQARREAAALDEDRLPSSLKMYARLLKLNGAQKTLYIFAAIGAVCSGLVYPSLAILFGYALADFQIQGFPGWESAIKHALNQKALFYFVTAICAFIATYVQIVGFSSTGWDLNAKLRKESFKAVLRHDIGWFDEDANSTGAVTSNLAENPQKVQGLFGVTLGTIVQSIATLIGGCVIGLIYGPLLALIGIACIPLLISGGYIRLKVVVLKDQKMKKLHAASAHLASEAAGAVRTVASLTREDDVDRIYSEALKEPMKVNFQTSIKSQALYAASQGISFLIIALIFYIGALWIIDGKYTTNKFFTVLTAVIFATLQAGNVFTFVPDASKANSSAASIFRLMDNEPQVDPDSPDGKKLAHDQVQGHIRIEDVHFRYPTRPGVRVLRELSIDVPAGSYVALVGPSGCGKSTTIQLLERFYDPLIGRITLDGVDIKDLNVANFRDQVALVSQEPTLYAGTVRFNVLLGANKPMDQVTEKEIENACRDANIYDFIMSLPDGFETEVGGKGSQLSGGQKQRIAIARALIRNPKVLLLDEATSALDSQSEKVVQEALDKASKGRTTIAIAHRLSSIQHSDQIYYFSEGKVAEHGTHQELLSKKGGYYELVQMQNLSKQ</sequence>
<keyword evidence="10" id="KW-0325">Glycoprotein</keyword>
<dbReference type="GO" id="GO:0005886">
    <property type="term" value="C:plasma membrane"/>
    <property type="evidence" value="ECO:0007669"/>
    <property type="project" value="UniProtKB-SubCell"/>
</dbReference>
<keyword evidence="3" id="KW-0813">Transport</keyword>
<dbReference type="PANTHER" id="PTHR43394:SF27">
    <property type="entry name" value="ATP-DEPENDENT TRANSLOCASE ABCB1-LIKE"/>
    <property type="match status" value="1"/>
</dbReference>
<dbReference type="GO" id="GO:0090374">
    <property type="term" value="P:oligopeptide export from mitochondrion"/>
    <property type="evidence" value="ECO:0007669"/>
    <property type="project" value="TreeGrafter"/>
</dbReference>
<dbReference type="GeneID" id="30175534"/>
<dbReference type="GO" id="GO:0005524">
    <property type="term" value="F:ATP binding"/>
    <property type="evidence" value="ECO:0007669"/>
    <property type="project" value="UniProtKB-KW"/>
</dbReference>
<dbReference type="FunFam" id="1.20.1560.10:FF:000102">
    <property type="entry name" value="ABC multidrug transporter Mdr1"/>
    <property type="match status" value="1"/>
</dbReference>
<evidence type="ECO:0000256" key="1">
    <source>
        <dbReference type="ARBA" id="ARBA00004651"/>
    </source>
</evidence>
<feature type="domain" description="ABC transporter" evidence="13">
    <location>
        <begin position="521"/>
        <end position="766"/>
    </location>
</feature>
<feature type="transmembrane region" description="Helical" evidence="12">
    <location>
        <begin position="422"/>
        <end position="447"/>
    </location>
</feature>
<comment type="similarity">
    <text evidence="2">Belongs to the ABC transporter superfamily. ABCB family. Multidrug resistance exporter (TC 3.A.1.201) subfamily.</text>
</comment>
<dbReference type="CDD" id="cd18577">
    <property type="entry name" value="ABC_6TM_Pgp_ABCB1_D1_like"/>
    <property type="match status" value="1"/>
</dbReference>
<evidence type="ECO:0000313" key="17">
    <source>
        <dbReference type="Proteomes" id="UP000094020"/>
    </source>
</evidence>
<feature type="transmembrane region" description="Helical" evidence="12">
    <location>
        <begin position="459"/>
        <end position="478"/>
    </location>
</feature>
<feature type="compositionally biased region" description="Basic and acidic residues" evidence="11">
    <location>
        <begin position="138"/>
        <end position="149"/>
    </location>
</feature>
<evidence type="ECO:0000256" key="12">
    <source>
        <dbReference type="SAM" id="Phobius"/>
    </source>
</evidence>
<dbReference type="Gene3D" id="1.20.1560.10">
    <property type="entry name" value="ABC transporter type 1, transmembrane domain"/>
    <property type="match status" value="1"/>
</dbReference>
<dbReference type="InterPro" id="IPR039421">
    <property type="entry name" value="Type_1_exporter"/>
</dbReference>
<dbReference type="FunFam" id="3.40.50.300:FF:000916">
    <property type="entry name" value="ABC transporter B family member 9"/>
    <property type="match status" value="1"/>
</dbReference>
<keyword evidence="9 12" id="KW-0472">Membrane</keyword>
<dbReference type="SUPFAM" id="SSF52540">
    <property type="entry name" value="P-loop containing nucleoside triphosphate hydrolases"/>
    <property type="match status" value="2"/>
</dbReference>
<feature type="domain" description="ABC transporter" evidence="13">
    <location>
        <begin position="1193"/>
        <end position="1433"/>
    </location>
</feature>
<feature type="region of interest" description="Disordered" evidence="11">
    <location>
        <begin position="1"/>
        <end position="56"/>
    </location>
</feature>
<feature type="transmembrane region" description="Helical" evidence="12">
    <location>
        <begin position="912"/>
        <end position="933"/>
    </location>
</feature>
<evidence type="ECO:0000256" key="8">
    <source>
        <dbReference type="ARBA" id="ARBA00022989"/>
    </source>
</evidence>
<feature type="compositionally biased region" description="Low complexity" evidence="11">
    <location>
        <begin position="106"/>
        <end position="119"/>
    </location>
</feature>
<feature type="transmembrane region" description="Helical" evidence="12">
    <location>
        <begin position="862"/>
        <end position="890"/>
    </location>
</feature>
<dbReference type="Proteomes" id="UP000094020">
    <property type="component" value="Chromosome 9"/>
</dbReference>
<feature type="transmembrane region" description="Helical" evidence="12">
    <location>
        <begin position="343"/>
        <end position="364"/>
    </location>
</feature>
<keyword evidence="6" id="KW-0547">Nucleotide-binding</keyword>
<keyword evidence="7 15" id="KW-0067">ATP-binding</keyword>
<dbReference type="PROSITE" id="PS00211">
    <property type="entry name" value="ABC_TRANSPORTER_1"/>
    <property type="match status" value="2"/>
</dbReference>
<feature type="transmembrane region" description="Helical" evidence="12">
    <location>
        <begin position="984"/>
        <end position="1008"/>
    </location>
</feature>
<evidence type="ECO:0000256" key="11">
    <source>
        <dbReference type="SAM" id="MobiDB-lite"/>
    </source>
</evidence>
<dbReference type="GO" id="GO:0005743">
    <property type="term" value="C:mitochondrial inner membrane"/>
    <property type="evidence" value="ECO:0007669"/>
    <property type="project" value="TreeGrafter"/>
</dbReference>
<reference evidence="16" key="2">
    <citation type="submission" date="2013-07" db="EMBL/GenBank/DDBJ databases">
        <authorList>
            <consortium name="The Broad Institute Genome Sequencing Platform"/>
            <person name="Cuomo C."/>
            <person name="Litvintseva A."/>
            <person name="Chen Y."/>
            <person name="Heitman J."/>
            <person name="Sun S."/>
            <person name="Springer D."/>
            <person name="Dromer F."/>
            <person name="Young S.K."/>
            <person name="Zeng Q."/>
            <person name="Gargeya S."/>
            <person name="Fitzgerald M."/>
            <person name="Abouelleil A."/>
            <person name="Alvarado L."/>
            <person name="Berlin A.M."/>
            <person name="Chapman S.B."/>
            <person name="Dewar J."/>
            <person name="Goldberg J."/>
            <person name="Griggs A."/>
            <person name="Gujja S."/>
            <person name="Hansen M."/>
            <person name="Howarth C."/>
            <person name="Imamovic A."/>
            <person name="Larimer J."/>
            <person name="McCowan C."/>
            <person name="Murphy C."/>
            <person name="Pearson M."/>
            <person name="Priest M."/>
            <person name="Roberts A."/>
            <person name="Saif S."/>
            <person name="Shea T."/>
            <person name="Sykes S."/>
            <person name="Wortman J."/>
            <person name="Nusbaum C."/>
            <person name="Birren B."/>
        </authorList>
    </citation>
    <scope>NUCLEOTIDE SEQUENCE</scope>
    <source>
        <strain evidence="16">CBS 10737</strain>
    </source>
</reference>
<dbReference type="InterPro" id="IPR027417">
    <property type="entry name" value="P-loop_NTPase"/>
</dbReference>
<dbReference type="InterPro" id="IPR003439">
    <property type="entry name" value="ABC_transporter-like_ATP-bd"/>
</dbReference>
<feature type="compositionally biased region" description="Low complexity" evidence="11">
    <location>
        <begin position="84"/>
        <end position="96"/>
    </location>
</feature>
<evidence type="ECO:0000313" key="15">
    <source>
        <dbReference type="EMBL" id="OCF46778.1"/>
    </source>
</evidence>
<dbReference type="PANTHER" id="PTHR43394">
    <property type="entry name" value="ATP-DEPENDENT PERMEASE MDL1, MITOCHONDRIAL"/>
    <property type="match status" value="1"/>
</dbReference>
<feature type="transmembrane region" description="Helical" evidence="12">
    <location>
        <begin position="1097"/>
        <end position="1121"/>
    </location>
</feature>
<keyword evidence="4 12" id="KW-0812">Transmembrane</keyword>
<keyword evidence="5" id="KW-0677">Repeat</keyword>
<feature type="transmembrane region" description="Helical" evidence="12">
    <location>
        <begin position="244"/>
        <end position="267"/>
    </location>
</feature>
<evidence type="ECO:0000256" key="2">
    <source>
        <dbReference type="ARBA" id="ARBA00007577"/>
    </source>
</evidence>
<evidence type="ECO:0000256" key="6">
    <source>
        <dbReference type="ARBA" id="ARBA00022741"/>
    </source>
</evidence>
<evidence type="ECO:0000256" key="9">
    <source>
        <dbReference type="ARBA" id="ARBA00023136"/>
    </source>
</evidence>
<reference evidence="16" key="4">
    <citation type="submission" date="2024-02" db="EMBL/GenBank/DDBJ databases">
        <title>Comparative genomics of Cryptococcus and Kwoniella reveals pathogenesis evolution and contrasting modes of karyotype evolution via chromosome fusion or intercentromeric recombination.</title>
        <authorList>
            <person name="Coelho M.A."/>
            <person name="David-Palma M."/>
            <person name="Shea T."/>
            <person name="Bowers K."/>
            <person name="McGinley-Smith S."/>
            <person name="Mohammad A.W."/>
            <person name="Gnirke A."/>
            <person name="Yurkov A.M."/>
            <person name="Nowrousian M."/>
            <person name="Sun S."/>
            <person name="Cuomo C.A."/>
            <person name="Heitman J."/>
        </authorList>
    </citation>
    <scope>NUCLEOTIDE SEQUENCE</scope>
    <source>
        <strain evidence="16">CBS 10737</strain>
    </source>
</reference>
<dbReference type="SMART" id="SM00382">
    <property type="entry name" value="AAA"/>
    <property type="match status" value="2"/>
</dbReference>
<dbReference type="InterPro" id="IPR003593">
    <property type="entry name" value="AAA+_ATPase"/>
</dbReference>
<feature type="compositionally biased region" description="Basic residues" evidence="11">
    <location>
        <begin position="124"/>
        <end position="137"/>
    </location>
</feature>
<feature type="transmembrane region" description="Helical" evidence="12">
    <location>
        <begin position="173"/>
        <end position="197"/>
    </location>
</feature>
<evidence type="ECO:0000256" key="4">
    <source>
        <dbReference type="ARBA" id="ARBA00022692"/>
    </source>
</evidence>
<dbReference type="Gene3D" id="3.40.50.300">
    <property type="entry name" value="P-loop containing nucleotide triphosphate hydrolases"/>
    <property type="match status" value="2"/>
</dbReference>
<dbReference type="CDD" id="cd18578">
    <property type="entry name" value="ABC_6TM_Pgp_ABCB1_D2_like"/>
    <property type="match status" value="1"/>
</dbReference>
<feature type="region of interest" description="Disordered" evidence="11">
    <location>
        <begin position="76"/>
        <end position="149"/>
    </location>
</feature>
<dbReference type="Pfam" id="PF00005">
    <property type="entry name" value="ABC_tran"/>
    <property type="match status" value="2"/>
</dbReference>
<dbReference type="InterPro" id="IPR017871">
    <property type="entry name" value="ABC_transporter-like_CS"/>
</dbReference>
<evidence type="ECO:0000256" key="3">
    <source>
        <dbReference type="ARBA" id="ARBA00022448"/>
    </source>
</evidence>
<feature type="domain" description="ABC transmembrane type-1" evidence="14">
    <location>
        <begin position="865"/>
        <end position="1156"/>
    </location>
</feature>
<keyword evidence="8 12" id="KW-1133">Transmembrane helix</keyword>
<dbReference type="CDD" id="cd03249">
    <property type="entry name" value="ABC_MTABC3_MDL1_MDL2"/>
    <property type="match status" value="2"/>
</dbReference>
<evidence type="ECO:0000256" key="7">
    <source>
        <dbReference type="ARBA" id="ARBA00022840"/>
    </source>
</evidence>
<keyword evidence="17" id="KW-1185">Reference proteome</keyword>
<evidence type="ECO:0000259" key="14">
    <source>
        <dbReference type="PROSITE" id="PS50929"/>
    </source>
</evidence>
<reference evidence="15" key="3">
    <citation type="submission" date="2016-07" db="EMBL/GenBank/DDBJ databases">
        <title>Evolution of pathogenesis and genome organization in the Tremellales.</title>
        <authorList>
            <person name="Cuomo C."/>
            <person name="Litvintseva A."/>
            <person name="Heitman J."/>
            <person name="Chen Y."/>
            <person name="Sun S."/>
            <person name="Springer D."/>
            <person name="Dromer F."/>
            <person name="Young S."/>
            <person name="Zeng Q."/>
            <person name="Chapman S."/>
            <person name="Gujja S."/>
            <person name="Saif S."/>
            <person name="Birren B."/>
        </authorList>
    </citation>
    <scope>NUCLEOTIDE SEQUENCE</scope>
    <source>
        <strain evidence="15">CBS 10737</strain>
    </source>
</reference>
<evidence type="ECO:0000259" key="13">
    <source>
        <dbReference type="PROSITE" id="PS50893"/>
    </source>
</evidence>
<dbReference type="EMBL" id="KI894015">
    <property type="protein sequence ID" value="OCF46778.1"/>
    <property type="molecule type" value="Genomic_DNA"/>
</dbReference>
<organism evidence="15">
    <name type="scientific">Kwoniella pini CBS 10737</name>
    <dbReference type="NCBI Taxonomy" id="1296096"/>
    <lineage>
        <taxon>Eukaryota</taxon>
        <taxon>Fungi</taxon>
        <taxon>Dikarya</taxon>
        <taxon>Basidiomycota</taxon>
        <taxon>Agaricomycotina</taxon>
        <taxon>Tremellomycetes</taxon>
        <taxon>Tremellales</taxon>
        <taxon>Cryptococcaceae</taxon>
        <taxon>Kwoniella</taxon>
    </lineage>
</organism>
<name>A0A1B9HU33_9TREE</name>
<protein>
    <submittedName>
        <fullName evidence="15">ATP-binding cassette, subfamily B (MDR/TAP), member 1</fullName>
    </submittedName>
</protein>
<dbReference type="InterPro" id="IPR036640">
    <property type="entry name" value="ABC1_TM_sf"/>
</dbReference>
<dbReference type="SUPFAM" id="SSF90123">
    <property type="entry name" value="ABC transporter transmembrane region"/>
    <property type="match status" value="2"/>
</dbReference>
<feature type="transmembrane region" description="Helical" evidence="12">
    <location>
        <begin position="1133"/>
        <end position="1151"/>
    </location>
</feature>
<feature type="transmembrane region" description="Helical" evidence="12">
    <location>
        <begin position="1014"/>
        <end position="1032"/>
    </location>
</feature>
<dbReference type="GO" id="GO:0015421">
    <property type="term" value="F:ABC-type oligopeptide transporter activity"/>
    <property type="evidence" value="ECO:0007669"/>
    <property type="project" value="TreeGrafter"/>
</dbReference>
<dbReference type="KEGG" id="kpin:30175534"/>
<dbReference type="RefSeq" id="XP_019007997.1">
    <property type="nucleotide sequence ID" value="XM_019158859.1"/>
</dbReference>
<gene>
    <name evidence="15" type="ORF">I206_07165</name>
    <name evidence="16" type="ORF">I206_106363</name>
</gene>
<dbReference type="GO" id="GO:0016887">
    <property type="term" value="F:ATP hydrolysis activity"/>
    <property type="evidence" value="ECO:0007669"/>
    <property type="project" value="InterPro"/>
</dbReference>
<dbReference type="OrthoDB" id="6500128at2759"/>
<feature type="compositionally biased region" description="Basic and acidic residues" evidence="11">
    <location>
        <begin position="30"/>
        <end position="51"/>
    </location>
</feature>
<feature type="domain" description="ABC transmembrane type-1" evidence="14">
    <location>
        <begin position="177"/>
        <end position="486"/>
    </location>
</feature>
<dbReference type="FunFam" id="3.40.50.300:FF:000066">
    <property type="entry name" value="ABC transporter B family member 1"/>
    <property type="match status" value="1"/>
</dbReference>
<dbReference type="STRING" id="1296096.A0A1B9HU33"/>
<dbReference type="Pfam" id="PF00664">
    <property type="entry name" value="ABC_membrane"/>
    <property type="match status" value="2"/>
</dbReference>
<comment type="subcellular location">
    <subcellularLocation>
        <location evidence="1">Cell membrane</location>
        <topology evidence="1">Multi-pass membrane protein</topology>
    </subcellularLocation>
</comment>
<dbReference type="EMBL" id="CP144527">
    <property type="protein sequence ID" value="WWC72401.1"/>
    <property type="molecule type" value="Genomic_DNA"/>
</dbReference>